<keyword evidence="1" id="KW-1133">Transmembrane helix</keyword>
<dbReference type="VEuPathDB" id="VectorBase:GBRI036345"/>
<reference evidence="3" key="1">
    <citation type="submission" date="2014-03" db="EMBL/GenBank/DDBJ databases">
        <authorList>
            <person name="Aksoy S."/>
            <person name="Warren W."/>
            <person name="Wilson R.K."/>
        </authorList>
    </citation>
    <scope>NUCLEOTIDE SEQUENCE [LARGE SCALE GENOMIC DNA]</scope>
    <source>
        <strain evidence="3">IAEA</strain>
    </source>
</reference>
<dbReference type="EnsemblMetazoa" id="GBRI036345-RA">
    <property type="protein sequence ID" value="GBRI036345-PA"/>
    <property type="gene ID" value="GBRI036345"/>
</dbReference>
<evidence type="ECO:0000313" key="2">
    <source>
        <dbReference type="EnsemblMetazoa" id="GBRI036345-PA"/>
    </source>
</evidence>
<evidence type="ECO:0000313" key="3">
    <source>
        <dbReference type="Proteomes" id="UP000091820"/>
    </source>
</evidence>
<reference evidence="2" key="2">
    <citation type="submission" date="2020-05" db="UniProtKB">
        <authorList>
            <consortium name="EnsemblMetazoa"/>
        </authorList>
    </citation>
    <scope>IDENTIFICATION</scope>
    <source>
        <strain evidence="2">IAEA</strain>
    </source>
</reference>
<organism evidence="2 3">
    <name type="scientific">Glossina brevipalpis</name>
    <dbReference type="NCBI Taxonomy" id="37001"/>
    <lineage>
        <taxon>Eukaryota</taxon>
        <taxon>Metazoa</taxon>
        <taxon>Ecdysozoa</taxon>
        <taxon>Arthropoda</taxon>
        <taxon>Hexapoda</taxon>
        <taxon>Insecta</taxon>
        <taxon>Pterygota</taxon>
        <taxon>Neoptera</taxon>
        <taxon>Endopterygota</taxon>
        <taxon>Diptera</taxon>
        <taxon>Brachycera</taxon>
        <taxon>Muscomorpha</taxon>
        <taxon>Hippoboscoidea</taxon>
        <taxon>Glossinidae</taxon>
        <taxon>Glossina</taxon>
    </lineage>
</organism>
<dbReference type="AlphaFoldDB" id="A0A1A9WXQ1"/>
<protein>
    <submittedName>
        <fullName evidence="2">Uncharacterized protein</fullName>
    </submittedName>
</protein>
<sequence length="108" mass="11810">MNCFWDRGSKMFHKNIFIPEKLSASATTVGGPERGTVGTRVSAKTLSTASRRPPCLTSEILIGNVCIFGILSVLECIMAFANISLLIYCPSSVTDYQLLEKTTFLSNK</sequence>
<name>A0A1A9WXQ1_9MUSC</name>
<keyword evidence="1" id="KW-0472">Membrane</keyword>
<dbReference type="Proteomes" id="UP000091820">
    <property type="component" value="Unassembled WGS sequence"/>
</dbReference>
<proteinExistence type="predicted"/>
<evidence type="ECO:0000256" key="1">
    <source>
        <dbReference type="SAM" id="Phobius"/>
    </source>
</evidence>
<keyword evidence="1" id="KW-0812">Transmembrane</keyword>
<keyword evidence="3" id="KW-1185">Reference proteome</keyword>
<feature type="transmembrane region" description="Helical" evidence="1">
    <location>
        <begin position="61"/>
        <end position="88"/>
    </location>
</feature>
<accession>A0A1A9WXQ1</accession>